<keyword evidence="1" id="KW-0001">2Fe-2S</keyword>
<comment type="cofactor">
    <cofactor evidence="5">
        <name>[2Fe-2S] cluster</name>
        <dbReference type="ChEBI" id="CHEBI:190135"/>
    </cofactor>
</comment>
<dbReference type="PROSITE" id="PS51296">
    <property type="entry name" value="RIESKE"/>
    <property type="match status" value="1"/>
</dbReference>
<dbReference type="PANTHER" id="PTHR21496:SF0">
    <property type="entry name" value="RIESKE DOMAIN-CONTAINING PROTEIN"/>
    <property type="match status" value="1"/>
</dbReference>
<keyword evidence="2" id="KW-0479">Metal-binding</keyword>
<keyword evidence="4" id="KW-0411">Iron-sulfur</keyword>
<reference evidence="8 9" key="1">
    <citation type="submission" date="2017-10" db="EMBL/GenBank/DDBJ databases">
        <title>Bacillus sp. nov., a halophilic bacterium isolated from a Yangshapao Lake.</title>
        <authorList>
            <person name="Wang H."/>
        </authorList>
    </citation>
    <scope>NUCLEOTIDE SEQUENCE [LARGE SCALE GENOMIC DNA]</scope>
    <source>
        <strain evidence="8 9">YSP-3</strain>
    </source>
</reference>
<dbReference type="PANTHER" id="PTHR21496">
    <property type="entry name" value="FERREDOXIN-RELATED"/>
    <property type="match status" value="1"/>
</dbReference>
<organism evidence="8 9">
    <name type="scientific">Alteribacter lacisalsi</name>
    <dbReference type="NCBI Taxonomy" id="2045244"/>
    <lineage>
        <taxon>Bacteria</taxon>
        <taxon>Bacillati</taxon>
        <taxon>Bacillota</taxon>
        <taxon>Bacilli</taxon>
        <taxon>Bacillales</taxon>
        <taxon>Bacillaceae</taxon>
        <taxon>Alteribacter</taxon>
    </lineage>
</organism>
<dbReference type="GO" id="GO:0016705">
    <property type="term" value="F:oxidoreductase activity, acting on paired donors, with incorporation or reduction of molecular oxygen"/>
    <property type="evidence" value="ECO:0007669"/>
    <property type="project" value="UniProtKB-ARBA"/>
</dbReference>
<comment type="caution">
    <text evidence="8">The sequence shown here is derived from an EMBL/GenBank/DDBJ whole genome shotgun (WGS) entry which is preliminary data.</text>
</comment>
<comment type="similarity">
    <text evidence="6">Belongs to the bacterial ring-hydroxylating dioxygenase ferredoxin component family.</text>
</comment>
<dbReference type="AlphaFoldDB" id="A0A2W0HBJ7"/>
<dbReference type="RefSeq" id="WP_110518113.1">
    <property type="nucleotide sequence ID" value="NZ_PDOF01000001.1"/>
</dbReference>
<dbReference type="PROSITE" id="PS50007">
    <property type="entry name" value="PIPLC_X_DOMAIN"/>
    <property type="match status" value="1"/>
</dbReference>
<evidence type="ECO:0000256" key="6">
    <source>
        <dbReference type="ARBA" id="ARBA00038001"/>
    </source>
</evidence>
<dbReference type="Gene3D" id="2.102.10.10">
    <property type="entry name" value="Rieske [2Fe-2S] iron-sulphur domain"/>
    <property type="match status" value="1"/>
</dbReference>
<dbReference type="GO" id="GO:0051537">
    <property type="term" value="F:2 iron, 2 sulfur cluster binding"/>
    <property type="evidence" value="ECO:0007669"/>
    <property type="project" value="UniProtKB-KW"/>
</dbReference>
<accession>A0A2W0HBJ7</accession>
<protein>
    <submittedName>
        <fullName evidence="8">(2Fe-2S)-binding protein</fullName>
    </submittedName>
</protein>
<dbReference type="InterPro" id="IPR017941">
    <property type="entry name" value="Rieske_2Fe-2S"/>
</dbReference>
<evidence type="ECO:0000256" key="2">
    <source>
        <dbReference type="ARBA" id="ARBA00022723"/>
    </source>
</evidence>
<dbReference type="EMBL" id="PDOF01000001">
    <property type="protein sequence ID" value="PYZ98241.1"/>
    <property type="molecule type" value="Genomic_DNA"/>
</dbReference>
<feature type="domain" description="Rieske" evidence="7">
    <location>
        <begin position="4"/>
        <end position="98"/>
    </location>
</feature>
<evidence type="ECO:0000313" key="9">
    <source>
        <dbReference type="Proteomes" id="UP000248066"/>
    </source>
</evidence>
<sequence length="581" mass="65126">MNEVYAGTLEELKKVSPKVVKGGSHGIAIICHEGSVYAVDNRCPHLGFPLHMGSVCDGLLTCHWHHARFDLKSGGTLDPWADDVPVHQVSIRDGEVWVNSESKNRPTVTKYRKRLKEGLEQNLSLVIAKAVTGLVNAGEPLADIAKIGVAYGTKHRWNGWRSGLTILTAMTNMLPYLDRNGQILALYQGLVHVARESAGMGTRFLLGPLPLQGEETPSPERLAEWYRHSLEVRDVQGAERVLLTAVETGAENQEIAEMMMTAVTDHYYMNTGHTLDFHNKAFEMLEKTGDDLQGQVLTSLLPEFTNASRSEELHSWQAPVDLRIPLEHAFEQMENMEFGDETVADPDHLFDMLLRDDPAETVQLITGLLENGANPVLIARIATGAAAERIARFHVQNEFRDWITVLHTFSHAHAVHESLKRSLSKDLVRGIYHSAMSIYLDRFLNTPAARRPDRTPLSEEASHPEELLSLLDRQQQTDQAAKWLSAYLNRNGNRRSLFNVLAHAVLREDAEFHTFQVLEAAVSEHEGWAKENTEFAERMQDTLLFGAIRYIAAHAPTSREVPHTAGIAMRLSKGDRLFEDE</sequence>
<dbReference type="GO" id="GO:0046872">
    <property type="term" value="F:metal ion binding"/>
    <property type="evidence" value="ECO:0007669"/>
    <property type="project" value="UniProtKB-KW"/>
</dbReference>
<proteinExistence type="inferred from homology"/>
<dbReference type="SUPFAM" id="SSF50022">
    <property type="entry name" value="ISP domain"/>
    <property type="match status" value="1"/>
</dbReference>
<keyword evidence="9" id="KW-1185">Reference proteome</keyword>
<dbReference type="Proteomes" id="UP000248066">
    <property type="component" value="Unassembled WGS sequence"/>
</dbReference>
<gene>
    <name evidence="8" type="ORF">CR205_06500</name>
</gene>
<evidence type="ECO:0000256" key="5">
    <source>
        <dbReference type="ARBA" id="ARBA00034078"/>
    </source>
</evidence>
<name>A0A2W0HBJ7_9BACI</name>
<keyword evidence="3" id="KW-0408">Iron</keyword>
<evidence type="ECO:0000256" key="4">
    <source>
        <dbReference type="ARBA" id="ARBA00023014"/>
    </source>
</evidence>
<evidence type="ECO:0000256" key="1">
    <source>
        <dbReference type="ARBA" id="ARBA00022714"/>
    </source>
</evidence>
<dbReference type="Pfam" id="PF00355">
    <property type="entry name" value="Rieske"/>
    <property type="match status" value="1"/>
</dbReference>
<dbReference type="InterPro" id="IPR036922">
    <property type="entry name" value="Rieske_2Fe-2S_sf"/>
</dbReference>
<dbReference type="OrthoDB" id="593800at2"/>
<evidence type="ECO:0000313" key="8">
    <source>
        <dbReference type="EMBL" id="PYZ98241.1"/>
    </source>
</evidence>
<evidence type="ECO:0000259" key="7">
    <source>
        <dbReference type="PROSITE" id="PS51296"/>
    </source>
</evidence>
<dbReference type="GO" id="GO:0004497">
    <property type="term" value="F:monooxygenase activity"/>
    <property type="evidence" value="ECO:0007669"/>
    <property type="project" value="UniProtKB-ARBA"/>
</dbReference>
<evidence type="ECO:0000256" key="3">
    <source>
        <dbReference type="ARBA" id="ARBA00023004"/>
    </source>
</evidence>